<sequence length="405" mass="44037">MGNSLAHAATDVSPAPALRMNPDNVRQAFVMFNEMSQQLTTSYSELESRVEQLSGELASVSRQRMQELAEKERLAHRLESLLQLLPAGVLVLDKNGYVSQSNAAANDLLLGLTPHKSLIGQRWRSLIQQCFKPRRDDGHEISLVDGRRVHLRTAPMLNEPGQLILLTDMTETRELQARLSQHERLSAMGKMVASLAHQIRTPLAAATLYAGHLGDSGLDAAMRERFAAKLQERLRHLENQVRDMLIFARGEAPLNDEISLAELQQDLLAAMEVALANQQAVCSVDNQLPQQHIICNRDALISALMNLVNNALEACPPGQAQLQLLIRPLGDNRASVLILDNGPGMSAAAKEKILQPFYTTKANGTGLGLAVVQAVARAHNAEFIVSDNPAGGLAAGLVLPLAGQQ</sequence>
<evidence type="ECO:0000256" key="3">
    <source>
        <dbReference type="ARBA" id="ARBA00022553"/>
    </source>
</evidence>
<dbReference type="RefSeq" id="WP_228344756.1">
    <property type="nucleotide sequence ID" value="NZ_CP046056.1"/>
</dbReference>
<dbReference type="InterPro" id="IPR005467">
    <property type="entry name" value="His_kinase_dom"/>
</dbReference>
<dbReference type="SUPFAM" id="SSF55874">
    <property type="entry name" value="ATPase domain of HSP90 chaperone/DNA topoisomerase II/histidine kinase"/>
    <property type="match status" value="1"/>
</dbReference>
<dbReference type="InterPro" id="IPR003661">
    <property type="entry name" value="HisK_dim/P_dom"/>
</dbReference>
<dbReference type="SUPFAM" id="SSF47384">
    <property type="entry name" value="Homodimeric domain of signal transducing histidine kinase"/>
    <property type="match status" value="1"/>
</dbReference>
<dbReference type="Proteomes" id="UP000596074">
    <property type="component" value="Chromosome"/>
</dbReference>
<keyword evidence="3" id="KW-0597">Phosphoprotein</keyword>
<evidence type="ECO:0000313" key="7">
    <source>
        <dbReference type="Proteomes" id="UP000596074"/>
    </source>
</evidence>
<organism evidence="6 7">
    <name type="scientific">Venatoribacter cucullus</name>
    <dbReference type="NCBI Taxonomy" id="2661630"/>
    <lineage>
        <taxon>Bacteria</taxon>
        <taxon>Pseudomonadati</taxon>
        <taxon>Pseudomonadota</taxon>
        <taxon>Gammaproteobacteria</taxon>
        <taxon>Oceanospirillales</taxon>
        <taxon>Oceanospirillaceae</taxon>
        <taxon>Venatoribacter</taxon>
    </lineage>
</organism>
<feature type="domain" description="Histidine kinase" evidence="5">
    <location>
        <begin position="194"/>
        <end position="403"/>
    </location>
</feature>
<dbReference type="SMART" id="SM00388">
    <property type="entry name" value="HisKA"/>
    <property type="match status" value="1"/>
</dbReference>
<comment type="catalytic activity">
    <reaction evidence="1">
        <text>ATP + protein L-histidine = ADP + protein N-phospho-L-histidine.</text>
        <dbReference type="EC" id="2.7.13.3"/>
    </reaction>
</comment>
<dbReference type="InterPro" id="IPR036097">
    <property type="entry name" value="HisK_dim/P_sf"/>
</dbReference>
<dbReference type="InterPro" id="IPR036890">
    <property type="entry name" value="HATPase_C_sf"/>
</dbReference>
<dbReference type="CDD" id="cd00075">
    <property type="entry name" value="HATPase"/>
    <property type="match status" value="1"/>
</dbReference>
<dbReference type="PROSITE" id="PS50109">
    <property type="entry name" value="HIS_KIN"/>
    <property type="match status" value="1"/>
</dbReference>
<dbReference type="AlphaFoldDB" id="A0A9X7UZ40"/>
<dbReference type="EC" id="2.7.13.3" evidence="2"/>
<dbReference type="Pfam" id="PF02518">
    <property type="entry name" value="HATPase_c"/>
    <property type="match status" value="1"/>
</dbReference>
<dbReference type="InterPro" id="IPR035965">
    <property type="entry name" value="PAS-like_dom_sf"/>
</dbReference>
<dbReference type="SUPFAM" id="SSF55785">
    <property type="entry name" value="PYP-like sensor domain (PAS domain)"/>
    <property type="match status" value="1"/>
</dbReference>
<dbReference type="CDD" id="cd00082">
    <property type="entry name" value="HisKA"/>
    <property type="match status" value="1"/>
</dbReference>
<gene>
    <name evidence="6" type="ORF">GJQ55_09590</name>
</gene>
<dbReference type="Gene3D" id="3.30.565.10">
    <property type="entry name" value="Histidine kinase-like ATPase, C-terminal domain"/>
    <property type="match status" value="1"/>
</dbReference>
<dbReference type="Gene3D" id="1.10.287.130">
    <property type="match status" value="1"/>
</dbReference>
<keyword evidence="6" id="KW-0418">Kinase</keyword>
<evidence type="ECO:0000259" key="5">
    <source>
        <dbReference type="PROSITE" id="PS50109"/>
    </source>
</evidence>
<accession>A0A9X7UZ40</accession>
<dbReference type="PANTHER" id="PTHR43065:SF29">
    <property type="entry name" value="SENSOR PROTEIN KINASE FLES"/>
    <property type="match status" value="1"/>
</dbReference>
<dbReference type="InterPro" id="IPR004358">
    <property type="entry name" value="Sig_transdc_His_kin-like_C"/>
</dbReference>
<dbReference type="GO" id="GO:0000155">
    <property type="term" value="F:phosphorelay sensor kinase activity"/>
    <property type="evidence" value="ECO:0007669"/>
    <property type="project" value="InterPro"/>
</dbReference>
<reference evidence="6 7" key="1">
    <citation type="submission" date="2019-11" db="EMBL/GenBank/DDBJ databases">
        <title>Venatorbacter sp. nov. a predator of Campylobacter and other Gram-negative bacteria.</title>
        <authorList>
            <person name="Saeedi A."/>
            <person name="Cummings N.J."/>
            <person name="Connerton I.F."/>
            <person name="Connerton P.L."/>
        </authorList>
    </citation>
    <scope>NUCLEOTIDE SEQUENCE [LARGE SCALE GENOMIC DNA]</scope>
    <source>
        <strain evidence="6">XL5</strain>
    </source>
</reference>
<proteinExistence type="predicted"/>
<keyword evidence="4" id="KW-0175">Coiled coil</keyword>
<evidence type="ECO:0000256" key="2">
    <source>
        <dbReference type="ARBA" id="ARBA00012438"/>
    </source>
</evidence>
<keyword evidence="7" id="KW-1185">Reference proteome</keyword>
<dbReference type="SMART" id="SM00387">
    <property type="entry name" value="HATPase_c"/>
    <property type="match status" value="1"/>
</dbReference>
<feature type="coiled-coil region" evidence="4">
    <location>
        <begin position="36"/>
        <end position="63"/>
    </location>
</feature>
<protein>
    <recommendedName>
        <fullName evidence="2">histidine kinase</fullName>
        <ecNumber evidence="2">2.7.13.3</ecNumber>
    </recommendedName>
</protein>
<dbReference type="InterPro" id="IPR003594">
    <property type="entry name" value="HATPase_dom"/>
</dbReference>
<dbReference type="EMBL" id="CP046056">
    <property type="protein sequence ID" value="QQD24696.1"/>
    <property type="molecule type" value="Genomic_DNA"/>
</dbReference>
<dbReference type="Pfam" id="PF00512">
    <property type="entry name" value="HisKA"/>
    <property type="match status" value="1"/>
</dbReference>
<dbReference type="Gene3D" id="3.30.450.20">
    <property type="entry name" value="PAS domain"/>
    <property type="match status" value="1"/>
</dbReference>
<dbReference type="KEGG" id="vcw:GJQ55_09590"/>
<keyword evidence="6" id="KW-0808">Transferase</keyword>
<evidence type="ECO:0000313" key="6">
    <source>
        <dbReference type="EMBL" id="QQD24696.1"/>
    </source>
</evidence>
<evidence type="ECO:0000256" key="4">
    <source>
        <dbReference type="SAM" id="Coils"/>
    </source>
</evidence>
<dbReference type="PRINTS" id="PR00344">
    <property type="entry name" value="BCTRLSENSOR"/>
</dbReference>
<name>A0A9X7UZ40_9GAMM</name>
<dbReference type="PANTHER" id="PTHR43065">
    <property type="entry name" value="SENSOR HISTIDINE KINASE"/>
    <property type="match status" value="1"/>
</dbReference>
<evidence type="ECO:0000256" key="1">
    <source>
        <dbReference type="ARBA" id="ARBA00000085"/>
    </source>
</evidence>